<keyword evidence="3" id="KW-0812">Transmembrane</keyword>
<evidence type="ECO:0000256" key="2">
    <source>
        <dbReference type="SAM" id="MobiDB-lite"/>
    </source>
</evidence>
<dbReference type="NCBIfam" id="TIGR03926">
    <property type="entry name" value="T7_EssB"/>
    <property type="match status" value="1"/>
</dbReference>
<evidence type="ECO:0000256" key="3">
    <source>
        <dbReference type="SAM" id="Phobius"/>
    </source>
</evidence>
<keyword evidence="3" id="KW-1133">Transmembrane helix</keyword>
<feature type="transmembrane region" description="Helical" evidence="3">
    <location>
        <begin position="217"/>
        <end position="240"/>
    </location>
</feature>
<dbReference type="Proteomes" id="UP000033536">
    <property type="component" value="Unassembled WGS sequence"/>
</dbReference>
<gene>
    <name evidence="4" type="ORF">UQ68_01645</name>
</gene>
<dbReference type="Gene3D" id="1.10.510.10">
    <property type="entry name" value="Transferase(Phosphotransferase) domain 1"/>
    <property type="match status" value="1"/>
</dbReference>
<dbReference type="EMBL" id="JYOM01000001">
    <property type="protein sequence ID" value="KKD50564.1"/>
    <property type="molecule type" value="Genomic_DNA"/>
</dbReference>
<sequence>MNKTTEMDGTTYDFTYDDLVWSVTFPKSKTHAKEIAQLELLEKPANHFVPAKITSDSDSYTISYDIDKHTYGFEQVRKMEREDKLRALRNIADLSDMLNTRYTFFLHPDNLIFDINLVPSIVHRGIKNILPPYELSEATFFKQYQCFVIAMFSKKYSFDNLYNGSLASARGTQFEKSILDAKTIRDIADILEEAYVKENTAVHKNISRVPKKKYRTFRGLAVGFIIVAVLLAVPVSYFAFVKVPLQNDLLTANENFLKTDYDKVITGLEDIDPEKMPQSVQYELAYSYVDGEKMSDKKKENIMHTISLKSDPQNLLYWIYNGRGEFDKSLDIAKLLDDPSLAMYSLTKQIEQVQNDTTLSGDEKVEKLKTLEESLKEYDDKLNEQAAETEDEAATQTEDESTNTEAK</sequence>
<name>A0ABR5EBR7_LISSE</name>
<dbReference type="InterPro" id="IPR042565">
    <property type="entry name" value="T7SS_EssB_C"/>
</dbReference>
<feature type="compositionally biased region" description="Acidic residues" evidence="2">
    <location>
        <begin position="387"/>
        <end position="407"/>
    </location>
</feature>
<evidence type="ECO:0000313" key="5">
    <source>
        <dbReference type="Proteomes" id="UP000033536"/>
    </source>
</evidence>
<comment type="similarity">
    <text evidence="1">Belongs to the EssB family.</text>
</comment>
<evidence type="ECO:0000313" key="4">
    <source>
        <dbReference type="EMBL" id="KKD50564.1"/>
    </source>
</evidence>
<comment type="caution">
    <text evidence="4">The sequence shown here is derived from an EMBL/GenBank/DDBJ whole genome shotgun (WGS) entry which is preliminary data.</text>
</comment>
<organism evidence="4 5">
    <name type="scientific">Listeria seeligeri</name>
    <dbReference type="NCBI Taxonomy" id="1640"/>
    <lineage>
        <taxon>Bacteria</taxon>
        <taxon>Bacillati</taxon>
        <taxon>Bacillota</taxon>
        <taxon>Bacilli</taxon>
        <taxon>Bacillales</taxon>
        <taxon>Listeriaceae</taxon>
        <taxon>Listeria</taxon>
    </lineage>
</organism>
<feature type="region of interest" description="Disordered" evidence="2">
    <location>
        <begin position="376"/>
        <end position="407"/>
    </location>
</feature>
<protein>
    <submittedName>
        <fullName evidence="4">Membrane protein</fullName>
    </submittedName>
</protein>
<reference evidence="4 5" key="1">
    <citation type="submission" date="2015-02" db="EMBL/GenBank/DDBJ databases">
        <title>Sequencing of Listeria spp. dairy environmental strains.</title>
        <authorList>
            <person name="Muhterem-Uyar M."/>
            <person name="Wagner M."/>
            <person name="Schmitz-Esser S."/>
            <person name="Stessl B."/>
        </authorList>
    </citation>
    <scope>NUCLEOTIDE SEQUENCE [LARGE SCALE GENOMIC DNA]</scope>
    <source>
        <strain evidence="4 5">7KSM</strain>
    </source>
</reference>
<dbReference type="Gene3D" id="1.25.40.680">
    <property type="entry name" value="Type VII secretion system EssB, C-terminal-like domain"/>
    <property type="match status" value="1"/>
</dbReference>
<accession>A0ABR5EBR7</accession>
<evidence type="ECO:0000256" key="1">
    <source>
        <dbReference type="ARBA" id="ARBA00010163"/>
    </source>
</evidence>
<keyword evidence="3" id="KW-0472">Membrane</keyword>
<dbReference type="RefSeq" id="WP_046325926.1">
    <property type="nucleotide sequence ID" value="NZ_JAARYP010000003.1"/>
</dbReference>
<dbReference type="Pfam" id="PF10140">
    <property type="entry name" value="YukC"/>
    <property type="match status" value="1"/>
</dbReference>
<dbReference type="InterPro" id="IPR018778">
    <property type="entry name" value="T7SS_EssB"/>
</dbReference>
<keyword evidence="5" id="KW-1185">Reference proteome</keyword>
<proteinExistence type="inferred from homology"/>